<dbReference type="CDD" id="cd00609">
    <property type="entry name" value="AAT_like"/>
    <property type="match status" value="1"/>
</dbReference>
<dbReference type="GO" id="GO:0008483">
    <property type="term" value="F:transaminase activity"/>
    <property type="evidence" value="ECO:0007669"/>
    <property type="project" value="UniProtKB-KW"/>
</dbReference>
<keyword evidence="7" id="KW-1185">Reference proteome</keyword>
<comment type="similarity">
    <text evidence="3">Belongs to the class-I pyridoxal-phosphate-dependent aminotransferase family.</text>
</comment>
<dbReference type="Proteomes" id="UP001596395">
    <property type="component" value="Unassembled WGS sequence"/>
</dbReference>
<dbReference type="PROSITE" id="PS00105">
    <property type="entry name" value="AA_TRANSFER_CLASS_1"/>
    <property type="match status" value="1"/>
</dbReference>
<sequence>MRPDAVDAAERVPHGGTRDPDVLEFSANVNPERPDGVRAVYERALDDATRYPDDAYPAFRDAAADYVSRGTARGIGREHVVPTPGGLAALRLAFATTLDPGDRVLVPAPSFGEYAREADLQGATVDRVAHDAVVDLDAGALADARLVVACNPNNPTGDVYDHDALCALAARCRDAGTTLLVDEAFLGFTDEPSMAGEPGVVVARSLTKLFGLPGLRAGFAVATGRERDRLRTARRTWNLGAPAAAVGAHCLRDHDFVADTRERVAVERDRIRTGLPDGVRAYDDATDRDGVAPFVLLDVADTGRDAAGVVAACRERGVAVRDATTFDGLDAHVRVAVRTPAENDELLRVLAEVVDA</sequence>
<name>A0ABD5V883_9EURY</name>
<evidence type="ECO:0000256" key="4">
    <source>
        <dbReference type="SAM" id="MobiDB-lite"/>
    </source>
</evidence>
<feature type="domain" description="Aminotransferase class I/classII large" evidence="5">
    <location>
        <begin position="21"/>
        <end position="350"/>
    </location>
</feature>
<dbReference type="Pfam" id="PF00155">
    <property type="entry name" value="Aminotran_1_2"/>
    <property type="match status" value="1"/>
</dbReference>
<dbReference type="InterPro" id="IPR004839">
    <property type="entry name" value="Aminotransferase_I/II_large"/>
</dbReference>
<dbReference type="InterPro" id="IPR015424">
    <property type="entry name" value="PyrdxlP-dep_Trfase"/>
</dbReference>
<evidence type="ECO:0000256" key="1">
    <source>
        <dbReference type="ARBA" id="ARBA00001933"/>
    </source>
</evidence>
<dbReference type="EC" id="2.6.1.-" evidence="3"/>
<dbReference type="PANTHER" id="PTHR42885">
    <property type="entry name" value="HISTIDINOL-PHOSPHATE AMINOTRANSFERASE-RELATED"/>
    <property type="match status" value="1"/>
</dbReference>
<comment type="cofactor">
    <cofactor evidence="1 3">
        <name>pyridoxal 5'-phosphate</name>
        <dbReference type="ChEBI" id="CHEBI:597326"/>
    </cofactor>
</comment>
<protein>
    <recommendedName>
        <fullName evidence="3">Aminotransferase</fullName>
        <ecNumber evidence="3">2.6.1.-</ecNumber>
    </recommendedName>
</protein>
<keyword evidence="3" id="KW-0808">Transferase</keyword>
<dbReference type="SUPFAM" id="SSF53383">
    <property type="entry name" value="PLP-dependent transferases"/>
    <property type="match status" value="1"/>
</dbReference>
<dbReference type="EMBL" id="JBHSXN010000001">
    <property type="protein sequence ID" value="MFC6951775.1"/>
    <property type="molecule type" value="Genomic_DNA"/>
</dbReference>
<accession>A0ABD5V883</accession>
<dbReference type="InterPro" id="IPR015422">
    <property type="entry name" value="PyrdxlP-dep_Trfase_small"/>
</dbReference>
<keyword evidence="3" id="KW-0032">Aminotransferase</keyword>
<dbReference type="AlphaFoldDB" id="A0ABD5V883"/>
<evidence type="ECO:0000313" key="6">
    <source>
        <dbReference type="EMBL" id="MFC6951775.1"/>
    </source>
</evidence>
<dbReference type="RefSeq" id="WP_336348790.1">
    <property type="nucleotide sequence ID" value="NZ_JAZAQL010000001.1"/>
</dbReference>
<evidence type="ECO:0000256" key="3">
    <source>
        <dbReference type="RuleBase" id="RU000481"/>
    </source>
</evidence>
<dbReference type="Gene3D" id="3.90.1150.10">
    <property type="entry name" value="Aspartate Aminotransferase, domain 1"/>
    <property type="match status" value="1"/>
</dbReference>
<proteinExistence type="inferred from homology"/>
<comment type="caution">
    <text evidence="6">The sequence shown here is derived from an EMBL/GenBank/DDBJ whole genome shotgun (WGS) entry which is preliminary data.</text>
</comment>
<dbReference type="InterPro" id="IPR015421">
    <property type="entry name" value="PyrdxlP-dep_Trfase_major"/>
</dbReference>
<dbReference type="PANTHER" id="PTHR42885:SF1">
    <property type="entry name" value="THREONINE-PHOSPHATE DECARBOXYLASE"/>
    <property type="match status" value="1"/>
</dbReference>
<dbReference type="Gene3D" id="3.40.640.10">
    <property type="entry name" value="Type I PLP-dependent aspartate aminotransferase-like (Major domain)"/>
    <property type="match status" value="1"/>
</dbReference>
<reference evidence="6 7" key="1">
    <citation type="journal article" date="2019" name="Int. J. Syst. Evol. Microbiol.">
        <title>The Global Catalogue of Microorganisms (GCM) 10K type strain sequencing project: providing services to taxonomists for standard genome sequencing and annotation.</title>
        <authorList>
            <consortium name="The Broad Institute Genomics Platform"/>
            <consortium name="The Broad Institute Genome Sequencing Center for Infectious Disease"/>
            <person name="Wu L."/>
            <person name="Ma J."/>
        </authorList>
    </citation>
    <scope>NUCLEOTIDE SEQUENCE [LARGE SCALE GENOMIC DNA]</scope>
    <source>
        <strain evidence="6 7">GX26</strain>
    </source>
</reference>
<organism evidence="6 7">
    <name type="scientific">Halorubellus litoreus</name>
    <dbReference type="NCBI Taxonomy" id="755308"/>
    <lineage>
        <taxon>Archaea</taxon>
        <taxon>Methanobacteriati</taxon>
        <taxon>Methanobacteriota</taxon>
        <taxon>Stenosarchaea group</taxon>
        <taxon>Halobacteria</taxon>
        <taxon>Halobacteriales</taxon>
        <taxon>Halorubellaceae</taxon>
        <taxon>Halorubellus</taxon>
    </lineage>
</organism>
<evidence type="ECO:0000256" key="2">
    <source>
        <dbReference type="ARBA" id="ARBA00022898"/>
    </source>
</evidence>
<evidence type="ECO:0000313" key="7">
    <source>
        <dbReference type="Proteomes" id="UP001596395"/>
    </source>
</evidence>
<keyword evidence="2" id="KW-0663">Pyridoxal phosphate</keyword>
<feature type="compositionally biased region" description="Basic and acidic residues" evidence="4">
    <location>
        <begin position="1"/>
        <end position="21"/>
    </location>
</feature>
<dbReference type="InterPro" id="IPR004838">
    <property type="entry name" value="NHTrfase_class1_PyrdxlP-BS"/>
</dbReference>
<feature type="region of interest" description="Disordered" evidence="4">
    <location>
        <begin position="1"/>
        <end position="29"/>
    </location>
</feature>
<gene>
    <name evidence="6" type="ORF">ACFQGB_02760</name>
</gene>
<evidence type="ECO:0000259" key="5">
    <source>
        <dbReference type="Pfam" id="PF00155"/>
    </source>
</evidence>